<protein>
    <submittedName>
        <fullName evidence="2">Membrane protein</fullName>
    </submittedName>
</protein>
<keyword evidence="1" id="KW-1133">Transmembrane helix</keyword>
<dbReference type="Pfam" id="PF06210">
    <property type="entry name" value="DUF1003"/>
    <property type="match status" value="1"/>
</dbReference>
<dbReference type="InterPro" id="IPR010406">
    <property type="entry name" value="DUF1003"/>
</dbReference>
<reference evidence="2" key="1">
    <citation type="journal article" date="2014" name="Int. J. Syst. Evol. Microbiol.">
        <title>Complete genome sequence of Corynebacterium casei LMG S-19264T (=DSM 44701T), isolated from a smear-ripened cheese.</title>
        <authorList>
            <consortium name="US DOE Joint Genome Institute (JGI-PGF)"/>
            <person name="Walter F."/>
            <person name="Albersmeier A."/>
            <person name="Kalinowski J."/>
            <person name="Ruckert C."/>
        </authorList>
    </citation>
    <scope>NUCLEOTIDE SEQUENCE</scope>
    <source>
        <strain evidence="2">CGMCC 1.15320</strain>
    </source>
</reference>
<sequence length="175" mass="19806">MSEAGNAKREEVSEPLANNVEALMRRREREAEQEIITERIAARMADFTGSVWSVLVHGVIFGLWILINVGLLPIFEPWDPTLVVLAMIASVEAIFLSTFVLMNQRRQARLDEDRAELTLQISLLAEHETTKLASLLMAIAERLEVDVPEDVDAEDLTKTVSPEGVLEEIRRKRRD</sequence>
<name>A0A916RV67_9HYPH</name>
<dbReference type="EMBL" id="BMIF01000008">
    <property type="protein sequence ID" value="GGA72181.1"/>
    <property type="molecule type" value="Genomic_DNA"/>
</dbReference>
<keyword evidence="1" id="KW-0472">Membrane</keyword>
<accession>A0A916RV67</accession>
<dbReference type="Proteomes" id="UP000636264">
    <property type="component" value="Unassembled WGS sequence"/>
</dbReference>
<dbReference type="AlphaFoldDB" id="A0A916RV67"/>
<keyword evidence="3" id="KW-1185">Reference proteome</keyword>
<organism evidence="2 3">
    <name type="scientific">Nitratireductor aestuarii</name>
    <dbReference type="NCBI Taxonomy" id="1735103"/>
    <lineage>
        <taxon>Bacteria</taxon>
        <taxon>Pseudomonadati</taxon>
        <taxon>Pseudomonadota</taxon>
        <taxon>Alphaproteobacteria</taxon>
        <taxon>Hyphomicrobiales</taxon>
        <taxon>Phyllobacteriaceae</taxon>
        <taxon>Nitratireductor</taxon>
    </lineage>
</organism>
<feature type="transmembrane region" description="Helical" evidence="1">
    <location>
        <begin position="51"/>
        <end position="75"/>
    </location>
</feature>
<reference evidence="2" key="2">
    <citation type="submission" date="2020-09" db="EMBL/GenBank/DDBJ databases">
        <authorList>
            <person name="Sun Q."/>
            <person name="Zhou Y."/>
        </authorList>
    </citation>
    <scope>NUCLEOTIDE SEQUENCE</scope>
    <source>
        <strain evidence="2">CGMCC 1.15320</strain>
    </source>
</reference>
<proteinExistence type="predicted"/>
<keyword evidence="1" id="KW-0812">Transmembrane</keyword>
<evidence type="ECO:0000313" key="3">
    <source>
        <dbReference type="Proteomes" id="UP000636264"/>
    </source>
</evidence>
<evidence type="ECO:0000256" key="1">
    <source>
        <dbReference type="SAM" id="Phobius"/>
    </source>
</evidence>
<evidence type="ECO:0000313" key="2">
    <source>
        <dbReference type="EMBL" id="GGA72181.1"/>
    </source>
</evidence>
<comment type="caution">
    <text evidence="2">The sequence shown here is derived from an EMBL/GenBank/DDBJ whole genome shotgun (WGS) entry which is preliminary data.</text>
</comment>
<gene>
    <name evidence="2" type="ORF">GCM10011385_27550</name>
</gene>
<dbReference type="RefSeq" id="WP_188721655.1">
    <property type="nucleotide sequence ID" value="NZ_BMIF01000008.1"/>
</dbReference>
<feature type="transmembrane region" description="Helical" evidence="1">
    <location>
        <begin position="81"/>
        <end position="102"/>
    </location>
</feature>